<organism evidence="2 3">
    <name type="scientific">Rhizopus delemar (strain RA 99-880 / ATCC MYA-4621 / FGSC 9543 / NRRL 43880)</name>
    <name type="common">Mucormycosis agent</name>
    <name type="synonym">Rhizopus arrhizus var. delemar</name>
    <dbReference type="NCBI Taxonomy" id="246409"/>
    <lineage>
        <taxon>Eukaryota</taxon>
        <taxon>Fungi</taxon>
        <taxon>Fungi incertae sedis</taxon>
        <taxon>Mucoromycota</taxon>
        <taxon>Mucoromycotina</taxon>
        <taxon>Mucoromycetes</taxon>
        <taxon>Mucorales</taxon>
        <taxon>Mucorineae</taxon>
        <taxon>Rhizopodaceae</taxon>
        <taxon>Rhizopus</taxon>
    </lineage>
</organism>
<evidence type="ECO:0000256" key="1">
    <source>
        <dbReference type="SAM" id="SignalP"/>
    </source>
</evidence>
<keyword evidence="1" id="KW-0732">Signal</keyword>
<gene>
    <name evidence="2" type="ORF">RO3G_05749</name>
</gene>
<accession>I1BXW4</accession>
<feature type="signal peptide" evidence="1">
    <location>
        <begin position="1"/>
        <end position="23"/>
    </location>
</feature>
<proteinExistence type="predicted"/>
<keyword evidence="3" id="KW-1185">Reference proteome</keyword>
<dbReference type="Proteomes" id="UP000009138">
    <property type="component" value="Unassembled WGS sequence"/>
</dbReference>
<protein>
    <recommendedName>
        <fullName evidence="4">CBM1 domain-containing protein</fullName>
    </recommendedName>
</protein>
<evidence type="ECO:0000313" key="2">
    <source>
        <dbReference type="EMBL" id="EIE81044.1"/>
    </source>
</evidence>
<sequence>MKLNTVVFFALGSFVVNSTVTEAVCLDLCWQDRIPCPGGFDAKEFGNCWTCCSLF</sequence>
<evidence type="ECO:0008006" key="4">
    <source>
        <dbReference type="Google" id="ProtNLM"/>
    </source>
</evidence>
<dbReference type="RefSeq" id="XP_067516440.1">
    <property type="nucleotide sequence ID" value="XM_067660339.1"/>
</dbReference>
<dbReference type="EMBL" id="CH476735">
    <property type="protein sequence ID" value="EIE81044.1"/>
    <property type="molecule type" value="Genomic_DNA"/>
</dbReference>
<feature type="chain" id="PRO_5003638379" description="CBM1 domain-containing protein" evidence="1">
    <location>
        <begin position="24"/>
        <end position="55"/>
    </location>
</feature>
<name>I1BXW4_RHIO9</name>
<dbReference type="InParanoid" id="I1BXW4"/>
<dbReference type="AlphaFoldDB" id="I1BXW4"/>
<dbReference type="GeneID" id="93612720"/>
<evidence type="ECO:0000313" key="3">
    <source>
        <dbReference type="Proteomes" id="UP000009138"/>
    </source>
</evidence>
<reference evidence="2 3" key="1">
    <citation type="journal article" date="2009" name="PLoS Genet.">
        <title>Genomic analysis of the basal lineage fungus Rhizopus oryzae reveals a whole-genome duplication.</title>
        <authorList>
            <person name="Ma L.-J."/>
            <person name="Ibrahim A.S."/>
            <person name="Skory C."/>
            <person name="Grabherr M.G."/>
            <person name="Burger G."/>
            <person name="Butler M."/>
            <person name="Elias M."/>
            <person name="Idnurm A."/>
            <person name="Lang B.F."/>
            <person name="Sone T."/>
            <person name="Abe A."/>
            <person name="Calvo S.E."/>
            <person name="Corrochano L.M."/>
            <person name="Engels R."/>
            <person name="Fu J."/>
            <person name="Hansberg W."/>
            <person name="Kim J.-M."/>
            <person name="Kodira C.D."/>
            <person name="Koehrsen M.J."/>
            <person name="Liu B."/>
            <person name="Miranda-Saavedra D."/>
            <person name="O'Leary S."/>
            <person name="Ortiz-Castellanos L."/>
            <person name="Poulter R."/>
            <person name="Rodriguez-Romero J."/>
            <person name="Ruiz-Herrera J."/>
            <person name="Shen Y.-Q."/>
            <person name="Zeng Q."/>
            <person name="Galagan J."/>
            <person name="Birren B.W."/>
            <person name="Cuomo C.A."/>
            <person name="Wickes B.L."/>
        </authorList>
    </citation>
    <scope>NUCLEOTIDE SEQUENCE [LARGE SCALE GENOMIC DNA]</scope>
    <source>
        <strain evidence="3">RA 99-880 / ATCC MYA-4621 / FGSC 9543 / NRRL 43880</strain>
    </source>
</reference>
<dbReference type="VEuPathDB" id="FungiDB:RO3G_05749"/>